<feature type="domain" description="Microcystin LR degradation protein MlrC N-terminal" evidence="2">
    <location>
        <begin position="3"/>
        <end position="285"/>
    </location>
</feature>
<evidence type="ECO:0000313" key="4">
    <source>
        <dbReference type="Proteomes" id="UP001589865"/>
    </source>
</evidence>
<accession>A0ABV6JT14</accession>
<sequence>MQRVAILGFRHEAMIACPFLTDPSTANIWRGAEILDQSLTTLTGLTDRFAREPDMEVVPLLMVRTLPGGAFARDFYDAIKQESLDLLRQHGPFDGIVVANHGAAEVEGLGVHGDTDYVVAIRAAVGPDVPIAIPFDMHGQVTPELLGALTVMSCLRTAPHRDNYETSWRAADQLVRVMRTGLRPRKMAVNIPIFVPGEKSMTSFEPARELFGMLPDYDARPGVVEAHLFVGFGWNDLPWCGMKAVVLTEESDEQARDLALEIAERTWAQRHRFGLGMETADIRDGLLRARDAAAGPVLLSDSGDNTTAGAGGDLCFVLEEALDLGLVDIVVAGIFAPEVVAACQAVGEGAALTLEIGRHISAAPQPRTVEAVVEALGDRVDVHRFQNLRGSDGAWARVRIGGVVATFHAARVSFTGPGHLEAVGIDPLAHKITVVKVGYLHPAQEDMAARHICLLSPGVADLDFLRLRYEHIARPSFPMDGAMEWTPSQGLFGPA</sequence>
<dbReference type="Proteomes" id="UP001589865">
    <property type="component" value="Unassembled WGS sequence"/>
</dbReference>
<dbReference type="Pfam" id="PF07171">
    <property type="entry name" value="MlrC_C"/>
    <property type="match status" value="1"/>
</dbReference>
<dbReference type="InterPro" id="IPR010799">
    <property type="entry name" value="MlrC_C"/>
</dbReference>
<dbReference type="Pfam" id="PF07364">
    <property type="entry name" value="DUF1485"/>
    <property type="match status" value="1"/>
</dbReference>
<keyword evidence="4" id="KW-1185">Reference proteome</keyword>
<feature type="domain" description="Microcystin LR degradation protein MlrC C-terminal" evidence="1">
    <location>
        <begin position="299"/>
        <end position="471"/>
    </location>
</feature>
<proteinExistence type="predicted"/>
<comment type="caution">
    <text evidence="3">The sequence shown here is derived from an EMBL/GenBank/DDBJ whole genome shotgun (WGS) entry which is preliminary data.</text>
</comment>
<dbReference type="RefSeq" id="WP_377043455.1">
    <property type="nucleotide sequence ID" value="NZ_JBHLUN010000005.1"/>
</dbReference>
<protein>
    <submittedName>
        <fullName evidence="3">M81 family metallopeptidase</fullName>
    </submittedName>
</protein>
<evidence type="ECO:0000259" key="2">
    <source>
        <dbReference type="Pfam" id="PF07364"/>
    </source>
</evidence>
<name>A0ABV6JT14_9PROT</name>
<gene>
    <name evidence="3" type="ORF">ACFFGY_05670</name>
</gene>
<evidence type="ECO:0000259" key="1">
    <source>
        <dbReference type="Pfam" id="PF07171"/>
    </source>
</evidence>
<dbReference type="InterPro" id="IPR015995">
    <property type="entry name" value="MlrC_N"/>
</dbReference>
<reference evidence="3 4" key="1">
    <citation type="submission" date="2024-09" db="EMBL/GenBank/DDBJ databases">
        <authorList>
            <person name="Sun Q."/>
            <person name="Mori K."/>
        </authorList>
    </citation>
    <scope>NUCLEOTIDE SEQUENCE [LARGE SCALE GENOMIC DNA]</scope>
    <source>
        <strain evidence="3 4">TBRC 5777</strain>
    </source>
</reference>
<dbReference type="EMBL" id="JBHLUN010000005">
    <property type="protein sequence ID" value="MFC0407728.1"/>
    <property type="molecule type" value="Genomic_DNA"/>
</dbReference>
<organism evidence="3 4">
    <name type="scientific">Roseomonas elaeocarpi</name>
    <dbReference type="NCBI Taxonomy" id="907779"/>
    <lineage>
        <taxon>Bacteria</taxon>
        <taxon>Pseudomonadati</taxon>
        <taxon>Pseudomonadota</taxon>
        <taxon>Alphaproteobacteria</taxon>
        <taxon>Acetobacterales</taxon>
        <taxon>Roseomonadaceae</taxon>
        <taxon>Roseomonas</taxon>
    </lineage>
</organism>
<evidence type="ECO:0000313" key="3">
    <source>
        <dbReference type="EMBL" id="MFC0407728.1"/>
    </source>
</evidence>